<dbReference type="AlphaFoldDB" id="A0A7Y6A2Y6"/>
<accession>A0A7Y6A2Y6</accession>
<gene>
    <name evidence="1" type="ORF">HP550_16190</name>
</gene>
<evidence type="ECO:0000313" key="2">
    <source>
        <dbReference type="Proteomes" id="UP000565724"/>
    </source>
</evidence>
<evidence type="ECO:0000313" key="1">
    <source>
        <dbReference type="EMBL" id="NUU18793.1"/>
    </source>
</evidence>
<organism evidence="1 2">
    <name type="scientific">Cellulomonas humilata</name>
    <dbReference type="NCBI Taxonomy" id="144055"/>
    <lineage>
        <taxon>Bacteria</taxon>
        <taxon>Bacillati</taxon>
        <taxon>Actinomycetota</taxon>
        <taxon>Actinomycetes</taxon>
        <taxon>Micrococcales</taxon>
        <taxon>Cellulomonadaceae</taxon>
        <taxon>Cellulomonas</taxon>
    </lineage>
</organism>
<dbReference type="Proteomes" id="UP000565724">
    <property type="component" value="Unassembled WGS sequence"/>
</dbReference>
<proteinExistence type="predicted"/>
<reference evidence="1 2" key="1">
    <citation type="submission" date="2020-05" db="EMBL/GenBank/DDBJ databases">
        <title>Genome Sequencing of Type Strains.</title>
        <authorList>
            <person name="Lemaire J.F."/>
            <person name="Inderbitzin P."/>
            <person name="Gregorio O.A."/>
            <person name="Collins S.B."/>
            <person name="Wespe N."/>
            <person name="Knight-Connoni V."/>
        </authorList>
    </citation>
    <scope>NUCLEOTIDE SEQUENCE [LARGE SCALE GENOMIC DNA]</scope>
    <source>
        <strain evidence="1 2">ATCC 25174</strain>
    </source>
</reference>
<name>A0A7Y6A2Y6_9CELL</name>
<dbReference type="EMBL" id="JABMCI010000069">
    <property type="protein sequence ID" value="NUU18793.1"/>
    <property type="molecule type" value="Genomic_DNA"/>
</dbReference>
<sequence>MTEPKSYMYVAFPDRLVMTDNLLLVTDAAATAVTAFTVQSKNASVAFVSILGDDEDGTQAARRWVGTYHASGAFMVSAWLAGQHLDTNDPASVRTFAPGAWSSVAVGSVAQVWSTDGIDAGDVVRVETDAPVR</sequence>
<dbReference type="RefSeq" id="WP_175348727.1">
    <property type="nucleotide sequence ID" value="NZ_JABMCI010000069.1"/>
</dbReference>
<protein>
    <submittedName>
        <fullName evidence="1">Uncharacterized protein</fullName>
    </submittedName>
</protein>
<comment type="caution">
    <text evidence="1">The sequence shown here is derived from an EMBL/GenBank/DDBJ whole genome shotgun (WGS) entry which is preliminary data.</text>
</comment>
<keyword evidence="2" id="KW-1185">Reference proteome</keyword>